<sequence>MIITASNDLNEETINALNKQVIKLPFNCVSNWPRIDHIFSYDGSICGLCWN</sequence>
<protein>
    <submittedName>
        <fullName evidence="1">Uncharacterized protein</fullName>
    </submittedName>
</protein>
<name>A0A0A9EPW4_ARUDO</name>
<dbReference type="EMBL" id="GBRH01195794">
    <property type="protein sequence ID" value="JAE02102.1"/>
    <property type="molecule type" value="Transcribed_RNA"/>
</dbReference>
<proteinExistence type="predicted"/>
<reference evidence="1" key="2">
    <citation type="journal article" date="2015" name="Data Brief">
        <title>Shoot transcriptome of the giant reed, Arundo donax.</title>
        <authorList>
            <person name="Barrero R.A."/>
            <person name="Guerrero F.D."/>
            <person name="Moolhuijzen P."/>
            <person name="Goolsby J.A."/>
            <person name="Tidwell J."/>
            <person name="Bellgard S.E."/>
            <person name="Bellgard M.I."/>
        </authorList>
    </citation>
    <scope>NUCLEOTIDE SEQUENCE</scope>
    <source>
        <tissue evidence="1">Shoot tissue taken approximately 20 cm above the soil surface</tissue>
    </source>
</reference>
<organism evidence="1">
    <name type="scientific">Arundo donax</name>
    <name type="common">Giant reed</name>
    <name type="synonym">Donax arundinaceus</name>
    <dbReference type="NCBI Taxonomy" id="35708"/>
    <lineage>
        <taxon>Eukaryota</taxon>
        <taxon>Viridiplantae</taxon>
        <taxon>Streptophyta</taxon>
        <taxon>Embryophyta</taxon>
        <taxon>Tracheophyta</taxon>
        <taxon>Spermatophyta</taxon>
        <taxon>Magnoliopsida</taxon>
        <taxon>Liliopsida</taxon>
        <taxon>Poales</taxon>
        <taxon>Poaceae</taxon>
        <taxon>PACMAD clade</taxon>
        <taxon>Arundinoideae</taxon>
        <taxon>Arundineae</taxon>
        <taxon>Arundo</taxon>
    </lineage>
</organism>
<reference evidence="1" key="1">
    <citation type="submission" date="2014-09" db="EMBL/GenBank/DDBJ databases">
        <authorList>
            <person name="Magalhaes I.L.F."/>
            <person name="Oliveira U."/>
            <person name="Santos F.R."/>
            <person name="Vidigal T.H.D.A."/>
            <person name="Brescovit A.D."/>
            <person name="Santos A.J."/>
        </authorList>
    </citation>
    <scope>NUCLEOTIDE SEQUENCE</scope>
    <source>
        <tissue evidence="1">Shoot tissue taken approximately 20 cm above the soil surface</tissue>
    </source>
</reference>
<evidence type="ECO:0000313" key="1">
    <source>
        <dbReference type="EMBL" id="JAE02102.1"/>
    </source>
</evidence>
<accession>A0A0A9EPW4</accession>
<dbReference type="AlphaFoldDB" id="A0A0A9EPW4"/>